<organism evidence="1 2">
    <name type="scientific">Nematocida parisii (strain ERTm3)</name>
    <name type="common">Nematode killer fungus</name>
    <dbReference type="NCBI Taxonomy" id="935791"/>
    <lineage>
        <taxon>Eukaryota</taxon>
        <taxon>Fungi</taxon>
        <taxon>Fungi incertae sedis</taxon>
        <taxon>Microsporidia</taxon>
        <taxon>Nematocida</taxon>
    </lineage>
</organism>
<gene>
    <name evidence="1" type="ORF">NEQG_02018</name>
</gene>
<dbReference type="OMA" id="IPRNTRW"/>
<dbReference type="InterPro" id="IPR031505">
    <property type="entry name" value="DUF5098"/>
</dbReference>
<proteinExistence type="predicted"/>
<dbReference type="EMBL" id="GL870880">
    <property type="protein sequence ID" value="EIJ87946.1"/>
    <property type="molecule type" value="Genomic_DNA"/>
</dbReference>
<dbReference type="OrthoDB" id="2188094at2759"/>
<dbReference type="InParanoid" id="I3EFE9"/>
<dbReference type="HOGENOM" id="CLU_051888_0_0_1"/>
<dbReference type="AlphaFoldDB" id="I3EFE9"/>
<reference evidence="1" key="1">
    <citation type="submission" date="2011-01" db="EMBL/GenBank/DDBJ databases">
        <title>The Genome Sequence of Nematocida parisii strain ERTm3.</title>
        <authorList>
            <consortium name="The Broad Institute Genome Sequencing Platform"/>
            <consortium name="The Broad Institute Genome Sequencing Center for Infectious Disease"/>
            <person name="Cuomo C."/>
            <person name="Troemel E."/>
            <person name="Young S.K."/>
            <person name="Zeng Q."/>
            <person name="Gargeya S."/>
            <person name="Fitzgerald M."/>
            <person name="Haas B."/>
            <person name="Abouelleil A."/>
            <person name="Alvarado L."/>
            <person name="Arachchi H.M."/>
            <person name="Berlin A."/>
            <person name="Chapman S.B."/>
            <person name="Gearin G."/>
            <person name="Goldberg J."/>
            <person name="Griggs A."/>
            <person name="Gujja S."/>
            <person name="Hansen M."/>
            <person name="Heiman D."/>
            <person name="Howarth C."/>
            <person name="Larimer J."/>
            <person name="Lui A."/>
            <person name="MacDonald P.J.P."/>
            <person name="McCowen C."/>
            <person name="Montmayeur A."/>
            <person name="Murphy C."/>
            <person name="Neiman D."/>
            <person name="Pearson M."/>
            <person name="Priest M."/>
            <person name="Roberts A."/>
            <person name="Saif S."/>
            <person name="Shea T."/>
            <person name="Sisk P."/>
            <person name="Stolte C."/>
            <person name="Sykes S."/>
            <person name="Wortman J."/>
            <person name="Nusbaum C."/>
            <person name="Birren B."/>
        </authorList>
    </citation>
    <scope>NUCLEOTIDE SEQUENCE</scope>
    <source>
        <strain evidence="1">ERTm3</strain>
    </source>
</reference>
<accession>I3EFE9</accession>
<dbReference type="Pfam" id="PF17023">
    <property type="entry name" value="DUF5098"/>
    <property type="match status" value="1"/>
</dbReference>
<evidence type="ECO:0000313" key="2">
    <source>
        <dbReference type="Proteomes" id="UP000002872"/>
    </source>
</evidence>
<sequence>MDELSSLHILIEKAQWASFVYKQAGAAHAASLKKFTEAASHPRNREWRADALIISLLKHCDVQGMTLQSIHNISKIVSQDLDRAIIVAENHISNIRNSEKVQKEKIQAHIANVQRLVKKRKESSVSGKLDVWKADLELKKSILEYVRADSEGESLNKAEKHSTISVYNSLIKTYYKTLREYMTSAQGHLNILLNDVSEHGHQFVPPTLPTLDVAMEEGISLAKKEPCATKYNIKALTETERTKFNQIYAQALGGAPTTILTVRGCGLFMVPQLSSVHMMFIVCTSTNYFHAFSIQSIINQISNDLFVGNGSCPLTFLKKALFSLQ</sequence>
<evidence type="ECO:0000313" key="1">
    <source>
        <dbReference type="EMBL" id="EIJ87946.1"/>
    </source>
</evidence>
<keyword evidence="2" id="KW-1185">Reference proteome</keyword>
<dbReference type="Proteomes" id="UP000002872">
    <property type="component" value="Unassembled WGS sequence"/>
</dbReference>
<name>I3EFE9_NEMP3</name>
<dbReference type="VEuPathDB" id="MicrosporidiaDB:NEQG_02018"/>
<protein>
    <submittedName>
        <fullName evidence="1">Uncharacterized protein</fullName>
    </submittedName>
</protein>